<evidence type="ECO:0000256" key="6">
    <source>
        <dbReference type="ARBA" id="ARBA00022833"/>
    </source>
</evidence>
<keyword evidence="5" id="KW-0833">Ubl conjugation pathway</keyword>
<accession>A0A812SLR6</accession>
<feature type="domain" description="RING-type" evidence="7">
    <location>
        <begin position="186"/>
        <end position="464"/>
    </location>
</feature>
<dbReference type="AlphaFoldDB" id="A0A812SLR6"/>
<keyword evidence="1" id="KW-0808">Transferase</keyword>
<comment type="caution">
    <text evidence="8">The sequence shown here is derived from an EMBL/GenBank/DDBJ whole genome shotgun (WGS) entry which is preliminary data.</text>
</comment>
<dbReference type="GO" id="GO:0004842">
    <property type="term" value="F:ubiquitin-protein transferase activity"/>
    <property type="evidence" value="ECO:0007669"/>
    <property type="project" value="InterPro"/>
</dbReference>
<dbReference type="InterPro" id="IPR031127">
    <property type="entry name" value="E3_UB_ligase_RBR"/>
</dbReference>
<gene>
    <name evidence="8" type="primary">TCTN1</name>
    <name evidence="8" type="ORF">SNAT2548_LOCUS27314</name>
</gene>
<dbReference type="PROSITE" id="PS51873">
    <property type="entry name" value="TRIAD"/>
    <property type="match status" value="1"/>
</dbReference>
<dbReference type="PANTHER" id="PTHR11685">
    <property type="entry name" value="RBR FAMILY RING FINGER AND IBR DOMAIN-CONTAINING"/>
    <property type="match status" value="1"/>
</dbReference>
<evidence type="ECO:0000259" key="7">
    <source>
        <dbReference type="PROSITE" id="PS51873"/>
    </source>
</evidence>
<dbReference type="CDD" id="cd20336">
    <property type="entry name" value="Rcat_RBR"/>
    <property type="match status" value="1"/>
</dbReference>
<evidence type="ECO:0000313" key="9">
    <source>
        <dbReference type="Proteomes" id="UP000604046"/>
    </source>
</evidence>
<dbReference type="EMBL" id="CAJNDS010002462">
    <property type="protein sequence ID" value="CAE7486959.1"/>
    <property type="molecule type" value="Genomic_DNA"/>
</dbReference>
<keyword evidence="9" id="KW-1185">Reference proteome</keyword>
<dbReference type="SUPFAM" id="SSF57850">
    <property type="entry name" value="RING/U-box"/>
    <property type="match status" value="2"/>
</dbReference>
<evidence type="ECO:0000256" key="2">
    <source>
        <dbReference type="ARBA" id="ARBA00022723"/>
    </source>
</evidence>
<keyword evidence="4" id="KW-0863">Zinc-finger</keyword>
<evidence type="ECO:0000313" key="8">
    <source>
        <dbReference type="EMBL" id="CAE7486959.1"/>
    </source>
</evidence>
<proteinExistence type="predicted"/>
<dbReference type="Gene3D" id="1.20.120.1750">
    <property type="match status" value="1"/>
</dbReference>
<dbReference type="GO" id="GO:0016567">
    <property type="term" value="P:protein ubiquitination"/>
    <property type="evidence" value="ECO:0007669"/>
    <property type="project" value="InterPro"/>
</dbReference>
<dbReference type="Proteomes" id="UP000604046">
    <property type="component" value="Unassembled WGS sequence"/>
</dbReference>
<organism evidence="8 9">
    <name type="scientific">Symbiodinium natans</name>
    <dbReference type="NCBI Taxonomy" id="878477"/>
    <lineage>
        <taxon>Eukaryota</taxon>
        <taxon>Sar</taxon>
        <taxon>Alveolata</taxon>
        <taxon>Dinophyceae</taxon>
        <taxon>Suessiales</taxon>
        <taxon>Symbiodiniaceae</taxon>
        <taxon>Symbiodinium</taxon>
    </lineage>
</organism>
<evidence type="ECO:0000256" key="5">
    <source>
        <dbReference type="ARBA" id="ARBA00022786"/>
    </source>
</evidence>
<protein>
    <submittedName>
        <fullName evidence="8">TCTN1 protein</fullName>
    </submittedName>
</protein>
<reference evidence="8" key="1">
    <citation type="submission" date="2021-02" db="EMBL/GenBank/DDBJ databases">
        <authorList>
            <person name="Dougan E. K."/>
            <person name="Rhodes N."/>
            <person name="Thang M."/>
            <person name="Chan C."/>
        </authorList>
    </citation>
    <scope>NUCLEOTIDE SEQUENCE</scope>
</reference>
<dbReference type="GO" id="GO:0008270">
    <property type="term" value="F:zinc ion binding"/>
    <property type="evidence" value="ECO:0007669"/>
    <property type="project" value="UniProtKB-KW"/>
</dbReference>
<keyword evidence="2" id="KW-0479">Metal-binding</keyword>
<evidence type="ECO:0000256" key="4">
    <source>
        <dbReference type="ARBA" id="ARBA00022771"/>
    </source>
</evidence>
<keyword evidence="3" id="KW-0677">Repeat</keyword>
<sequence length="464" mass="51368">MPPQHAQQLCAFARHRGAHLMYRVVRDTLSQSSRMITEGSVESMRDLGEDSVDVAPISCWPDHHSKSADGLDSTTPVLRRLRSDIKGRSNERSIRIIRRAASAPRSLHASNAVSSIESLPLASSLQADAKALPDMAHKRLSTQVLTYAYQTAAKQLLAAEAAVRASKSMQGFGKNLDHSSPGTEIYQTTCSICLEDAACVRSADELCVDRGCQGWFCRHCLGLYFETIIRETPFAVPTLRCPSCKGFVPPSCWQARVKEETVAKWQSNAENLLSLRCGSCDEPGSLLFPGPESSESRECLVRTAFGTQEPEAAAELEQKWHEFERGQQSAATLFEVLLGMWHPEYSHDTADGGKAPDDFWVHFSAAAKLIEDAGLRAVLQLAVLKVFPKTETRCCHEPHCFRCRIATHHEDMSCEEVQQQMSDDLEDGVQFCPSCGVATMKTEGCNHMICLCGEDWTWEGPEDE</sequence>
<name>A0A812SLR6_9DINO</name>
<keyword evidence="6" id="KW-0862">Zinc</keyword>
<evidence type="ECO:0000256" key="3">
    <source>
        <dbReference type="ARBA" id="ARBA00022737"/>
    </source>
</evidence>
<dbReference type="InterPro" id="IPR044066">
    <property type="entry name" value="TRIAD_supradom"/>
</dbReference>
<evidence type="ECO:0000256" key="1">
    <source>
        <dbReference type="ARBA" id="ARBA00022679"/>
    </source>
</evidence>
<dbReference type="OrthoDB" id="417859at2759"/>